<evidence type="ECO:0000313" key="2">
    <source>
        <dbReference type="EMBL" id="CAK0790414.1"/>
    </source>
</evidence>
<organism evidence="2 3">
    <name type="scientific">Prorocentrum cordatum</name>
    <dbReference type="NCBI Taxonomy" id="2364126"/>
    <lineage>
        <taxon>Eukaryota</taxon>
        <taxon>Sar</taxon>
        <taxon>Alveolata</taxon>
        <taxon>Dinophyceae</taxon>
        <taxon>Prorocentrales</taxon>
        <taxon>Prorocentraceae</taxon>
        <taxon>Prorocentrum</taxon>
    </lineage>
</organism>
<gene>
    <name evidence="2" type="ORF">PCOR1329_LOCUS1697</name>
</gene>
<name>A0ABN9PCI7_9DINO</name>
<accession>A0ABN9PCI7</accession>
<sequence>DGRPAPLHAAQGRGGAEQQVRAEQADGCAAVRRPPRGAHRPRRQGRAGRRPRQQPHQQRRPQRGRPGGQRQQRRRQWWRLRGQQAHQGPRPPAGVVGPAGGRRGGPAGPPKRRVHQQVLHSPRQRPDHAGAARRGVRR</sequence>
<feature type="non-terminal residue" evidence="2">
    <location>
        <position position="138"/>
    </location>
</feature>
<evidence type="ECO:0000256" key="1">
    <source>
        <dbReference type="SAM" id="MobiDB-lite"/>
    </source>
</evidence>
<feature type="compositionally biased region" description="Basic residues" evidence="1">
    <location>
        <begin position="33"/>
        <end position="63"/>
    </location>
</feature>
<evidence type="ECO:0000313" key="3">
    <source>
        <dbReference type="Proteomes" id="UP001189429"/>
    </source>
</evidence>
<protein>
    <submittedName>
        <fullName evidence="2">Uncharacterized protein</fullName>
    </submittedName>
</protein>
<dbReference type="Proteomes" id="UP001189429">
    <property type="component" value="Unassembled WGS sequence"/>
</dbReference>
<proteinExistence type="predicted"/>
<reference evidence="2" key="1">
    <citation type="submission" date="2023-10" db="EMBL/GenBank/DDBJ databases">
        <authorList>
            <person name="Chen Y."/>
            <person name="Shah S."/>
            <person name="Dougan E. K."/>
            <person name="Thang M."/>
            <person name="Chan C."/>
        </authorList>
    </citation>
    <scope>NUCLEOTIDE SEQUENCE [LARGE SCALE GENOMIC DNA]</scope>
</reference>
<feature type="non-terminal residue" evidence="2">
    <location>
        <position position="1"/>
    </location>
</feature>
<comment type="caution">
    <text evidence="2">The sequence shown here is derived from an EMBL/GenBank/DDBJ whole genome shotgun (WGS) entry which is preliminary data.</text>
</comment>
<feature type="compositionally biased region" description="Gly residues" evidence="1">
    <location>
        <begin position="97"/>
        <end position="106"/>
    </location>
</feature>
<dbReference type="EMBL" id="CAUYUJ010000415">
    <property type="protein sequence ID" value="CAK0790414.1"/>
    <property type="molecule type" value="Genomic_DNA"/>
</dbReference>
<feature type="region of interest" description="Disordered" evidence="1">
    <location>
        <begin position="1"/>
        <end position="138"/>
    </location>
</feature>
<keyword evidence="3" id="KW-1185">Reference proteome</keyword>